<organism evidence="6 7">
    <name type="scientific">Blautia faecicola</name>
    <dbReference type="NCBI Taxonomy" id="2509240"/>
    <lineage>
        <taxon>Bacteria</taxon>
        <taxon>Bacillati</taxon>
        <taxon>Bacillota</taxon>
        <taxon>Clostridia</taxon>
        <taxon>Lachnospirales</taxon>
        <taxon>Lachnospiraceae</taxon>
        <taxon>Blautia</taxon>
    </lineage>
</organism>
<dbReference type="Pfam" id="PF18133">
    <property type="entry name" value="HydF_tetramer"/>
    <property type="match status" value="1"/>
</dbReference>
<dbReference type="NCBIfam" id="TIGR00231">
    <property type="entry name" value="small_GTP"/>
    <property type="match status" value="1"/>
</dbReference>
<dbReference type="GO" id="GO:0005737">
    <property type="term" value="C:cytoplasm"/>
    <property type="evidence" value="ECO:0007669"/>
    <property type="project" value="TreeGrafter"/>
</dbReference>
<accession>A0A4V1NRI2</accession>
<feature type="domain" description="Hydrogen maturase F dimerization" evidence="4">
    <location>
        <begin position="184"/>
        <end position="281"/>
    </location>
</feature>
<proteinExistence type="predicted"/>
<dbReference type="Proteomes" id="UP000290106">
    <property type="component" value="Unassembled WGS sequence"/>
</dbReference>
<dbReference type="InterPro" id="IPR023873">
    <property type="entry name" value="FeFe-hyd_GTPase_HydF"/>
</dbReference>
<evidence type="ECO:0000259" key="5">
    <source>
        <dbReference type="Pfam" id="PF18133"/>
    </source>
</evidence>
<evidence type="ECO:0000256" key="2">
    <source>
        <dbReference type="ARBA" id="ARBA00023134"/>
    </source>
</evidence>
<dbReference type="InterPro" id="IPR041606">
    <property type="entry name" value="HydF_dimer"/>
</dbReference>
<dbReference type="InterPro" id="IPR005225">
    <property type="entry name" value="Small_GTP-bd"/>
</dbReference>
<dbReference type="AlphaFoldDB" id="A0A4V1NRI2"/>
<dbReference type="CDD" id="cd00880">
    <property type="entry name" value="Era_like"/>
    <property type="match status" value="1"/>
</dbReference>
<dbReference type="GO" id="GO:0005525">
    <property type="term" value="F:GTP binding"/>
    <property type="evidence" value="ECO:0007669"/>
    <property type="project" value="UniProtKB-KW"/>
</dbReference>
<dbReference type="SUPFAM" id="SSF52540">
    <property type="entry name" value="P-loop containing nucleoside triphosphate hydrolases"/>
    <property type="match status" value="1"/>
</dbReference>
<comment type="caution">
    <text evidence="6">The sequence shown here is derived from an EMBL/GenBank/DDBJ whole genome shotgun (WGS) entry which is preliminary data.</text>
</comment>
<evidence type="ECO:0000256" key="1">
    <source>
        <dbReference type="ARBA" id="ARBA00022741"/>
    </source>
</evidence>
<evidence type="ECO:0000259" key="3">
    <source>
        <dbReference type="Pfam" id="PF01926"/>
    </source>
</evidence>
<reference evidence="6 7" key="1">
    <citation type="submission" date="2019-01" db="EMBL/GenBank/DDBJ databases">
        <title>Blautia sp. nov. KGMB01111 isolated human feces.</title>
        <authorList>
            <person name="Park J.-E."/>
            <person name="Kim J.-S."/>
            <person name="Park S.-H."/>
        </authorList>
    </citation>
    <scope>NUCLEOTIDE SEQUENCE [LARGE SCALE GENOMIC DNA]</scope>
    <source>
        <strain evidence="6 7">KGMB01111</strain>
    </source>
</reference>
<dbReference type="NCBIfam" id="TIGR03918">
    <property type="entry name" value="GTP_HydF"/>
    <property type="match status" value="1"/>
</dbReference>
<dbReference type="OrthoDB" id="9811338at2"/>
<name>A0A4V1NRI2_9FIRM</name>
<feature type="domain" description="G" evidence="3">
    <location>
        <begin position="15"/>
        <end position="128"/>
    </location>
</feature>
<dbReference type="GO" id="GO:0002098">
    <property type="term" value="P:tRNA wobble uridine modification"/>
    <property type="evidence" value="ECO:0007669"/>
    <property type="project" value="TreeGrafter"/>
</dbReference>
<dbReference type="Pfam" id="PF18128">
    <property type="entry name" value="HydF_dimer"/>
    <property type="match status" value="1"/>
</dbReference>
<dbReference type="GO" id="GO:0030488">
    <property type="term" value="P:tRNA methylation"/>
    <property type="evidence" value="ECO:0007669"/>
    <property type="project" value="TreeGrafter"/>
</dbReference>
<keyword evidence="2" id="KW-0342">GTP-binding</keyword>
<dbReference type="PANTHER" id="PTHR42714:SF6">
    <property type="entry name" value="TRANSLATION INITIATION FACTOR IF-2"/>
    <property type="match status" value="1"/>
</dbReference>
<evidence type="ECO:0000313" key="6">
    <source>
        <dbReference type="EMBL" id="RXS73845.1"/>
    </source>
</evidence>
<dbReference type="PANTHER" id="PTHR42714">
    <property type="entry name" value="TRNA MODIFICATION GTPASE GTPBP3"/>
    <property type="match status" value="1"/>
</dbReference>
<dbReference type="RefSeq" id="WP_129256720.1">
    <property type="nucleotide sequence ID" value="NZ_SDKC01000001.1"/>
</dbReference>
<evidence type="ECO:0000259" key="4">
    <source>
        <dbReference type="Pfam" id="PF18128"/>
    </source>
</evidence>
<keyword evidence="7" id="KW-1185">Reference proteome</keyword>
<dbReference type="InterPro" id="IPR040644">
    <property type="entry name" value="HydF_tetramer"/>
</dbReference>
<dbReference type="Gene3D" id="3.40.50.11410">
    <property type="match status" value="1"/>
</dbReference>
<dbReference type="EMBL" id="SDKC01000001">
    <property type="protein sequence ID" value="RXS73845.1"/>
    <property type="molecule type" value="Genomic_DNA"/>
</dbReference>
<evidence type="ECO:0000313" key="7">
    <source>
        <dbReference type="Proteomes" id="UP000290106"/>
    </source>
</evidence>
<dbReference type="Pfam" id="PF01926">
    <property type="entry name" value="MMR_HSR1"/>
    <property type="match status" value="1"/>
</dbReference>
<dbReference type="InterPro" id="IPR027417">
    <property type="entry name" value="P-loop_NTPase"/>
</dbReference>
<feature type="domain" description="Hydrogen maturase F tetramerization" evidence="5">
    <location>
        <begin position="286"/>
        <end position="398"/>
    </location>
</feature>
<dbReference type="Gene3D" id="3.40.50.300">
    <property type="entry name" value="P-loop containing nucleotide triphosphate hydrolases"/>
    <property type="match status" value="1"/>
</dbReference>
<keyword evidence="1" id="KW-0547">Nucleotide-binding</keyword>
<dbReference type="InterPro" id="IPR006073">
    <property type="entry name" value="GTP-bd"/>
</dbReference>
<protein>
    <submittedName>
        <fullName evidence="6">[FeFe] hydrogenase H-cluster maturation GTPase HydF</fullName>
    </submittedName>
</protein>
<sequence length="400" mass="44192">MGTTLQETPSGNRLHIGIFGKTNSGKSAFINAFSGQAVSIVADVKGTTTDPVYKAMEIAPLGPCVLIDTAGFDDEGELGAMRMEKTALAAQKTELALILFASEDMETELEWFRYFQGKKTPVIPVVSKSDLRSEKENQTFAEKLREQTKEKVCIVSAKTGAGIAELKERMIRMVPEGFGSRTITGDLVSEGDVVLLVMPQDIQAPKGRLILPQVQTMRELLDKKCIVLSATTDKLVEALEQLKNPPKLIITDSQVFDYVYEHKPEGSLLTSFSVLFADYKGDLDYYKEGAKKLMNLSADSRVLIAECCTHAPLKEDIGREKIPRMLKKKYGETLEVTVVSGTDYPKDLTPYDLIIQCGACMFNRKYVLHRIQQAKDQGVAMTNYGVAIAQLKGILDKIVC</sequence>
<dbReference type="Gene3D" id="3.40.50.11420">
    <property type="match status" value="1"/>
</dbReference>
<gene>
    <name evidence="6" type="primary">hydF</name>
    <name evidence="6" type="ORF">ETP43_00310</name>
</gene>